<evidence type="ECO:0000313" key="1">
    <source>
        <dbReference type="EMBL" id="AAZ45348.1"/>
    </source>
</evidence>
<dbReference type="STRING" id="159087.Daro_0591"/>
<proteinExistence type="predicted"/>
<organism evidence="1">
    <name type="scientific">Dechloromonas aromatica (strain RCB)</name>
    <dbReference type="NCBI Taxonomy" id="159087"/>
    <lineage>
        <taxon>Bacteria</taxon>
        <taxon>Pseudomonadati</taxon>
        <taxon>Pseudomonadota</taxon>
        <taxon>Betaproteobacteria</taxon>
        <taxon>Rhodocyclales</taxon>
        <taxon>Azonexaceae</taxon>
        <taxon>Dechloromonas</taxon>
    </lineage>
</organism>
<reference evidence="1" key="1">
    <citation type="submission" date="2005-08" db="EMBL/GenBank/DDBJ databases">
        <title>Complete sequence of Dechloromonas aromatica RCB.</title>
        <authorList>
            <person name="Salinero K.K."/>
            <person name="Copeland A."/>
            <person name="Lucas S."/>
            <person name="Lapidus A."/>
            <person name="Barry K."/>
            <person name="Detter J.C."/>
            <person name="Glavina T."/>
            <person name="Hammon N."/>
            <person name="Israni S."/>
            <person name="Pitluck S."/>
            <person name="Di Bartolo G."/>
            <person name="Trong S."/>
            <person name="Schmutz J."/>
            <person name="Larimer F."/>
            <person name="Land M."/>
            <person name="Ivanova N."/>
            <person name="Richardson P."/>
        </authorList>
    </citation>
    <scope>NUCLEOTIDE SEQUENCE</scope>
    <source>
        <strain evidence="1">RCB</strain>
    </source>
</reference>
<dbReference type="KEGG" id="dar:Daro_0591"/>
<dbReference type="EMBL" id="CP000089">
    <property type="protein sequence ID" value="AAZ45348.1"/>
    <property type="molecule type" value="Genomic_DNA"/>
</dbReference>
<evidence type="ECO:0008006" key="2">
    <source>
        <dbReference type="Google" id="ProtNLM"/>
    </source>
</evidence>
<accession>Q47II3</accession>
<sequence>MSTSKLLKRCLALLLTSLLFGCTLLSSWHWEKSGASEAEYSFDEAQCKAKTYAGNDGTVTNATVRRMHGCMEAKGWRKAPN</sequence>
<protein>
    <recommendedName>
        <fullName evidence="2">Lipoprotein</fullName>
    </recommendedName>
</protein>
<name>Q47II3_DECAR</name>
<dbReference type="OrthoDB" id="9182471at2"/>
<dbReference type="HOGENOM" id="CLU_2568162_0_0_4"/>
<gene>
    <name evidence="1" type="ordered locus">Daro_0591</name>
</gene>
<dbReference type="PROSITE" id="PS51257">
    <property type="entry name" value="PROKAR_LIPOPROTEIN"/>
    <property type="match status" value="1"/>
</dbReference>
<dbReference type="AlphaFoldDB" id="Q47II3"/>